<sequence>MFRFVFFCALLAVTLACYWQCSDKDDEFKKTLYCGMTYVGNFRVDGLAVNDLGFGSSFHVTSTDIYKNGNDFFYDDSSKQAIQMIITLPESGATCQIHLEIGQEYFLSVRLHHESFSPLEYTRAVKCDQMSYNDFDRLIRGPNYRCEH</sequence>
<reference evidence="2 3" key="2">
    <citation type="journal article" date="2019" name="G3 (Bethesda)">
        <title>Hybrid Assembly of the Genome of the Entomopathogenic Nematode Steinernema carpocapsae Identifies the X-Chromosome.</title>
        <authorList>
            <person name="Serra L."/>
            <person name="Macchietto M."/>
            <person name="Macias-Munoz A."/>
            <person name="McGill C.J."/>
            <person name="Rodriguez I.M."/>
            <person name="Rodriguez B."/>
            <person name="Murad R."/>
            <person name="Mortazavi A."/>
        </authorList>
    </citation>
    <scope>NUCLEOTIDE SEQUENCE [LARGE SCALE GENOMIC DNA]</scope>
    <source>
        <strain evidence="2 3">ALL</strain>
    </source>
</reference>
<dbReference type="Proteomes" id="UP000298663">
    <property type="component" value="Unassembled WGS sequence"/>
</dbReference>
<evidence type="ECO:0000256" key="1">
    <source>
        <dbReference type="SAM" id="SignalP"/>
    </source>
</evidence>
<dbReference type="Gene3D" id="2.40.50.120">
    <property type="match status" value="1"/>
</dbReference>
<evidence type="ECO:0008006" key="4">
    <source>
        <dbReference type="Google" id="ProtNLM"/>
    </source>
</evidence>
<name>A0A4U5MKI0_STECR</name>
<dbReference type="PROSITE" id="PS51257">
    <property type="entry name" value="PROKAR_LIPOPROTEIN"/>
    <property type="match status" value="1"/>
</dbReference>
<keyword evidence="3" id="KW-1185">Reference proteome</keyword>
<organism evidence="2 3">
    <name type="scientific">Steinernema carpocapsae</name>
    <name type="common">Entomopathogenic nematode</name>
    <dbReference type="NCBI Taxonomy" id="34508"/>
    <lineage>
        <taxon>Eukaryota</taxon>
        <taxon>Metazoa</taxon>
        <taxon>Ecdysozoa</taxon>
        <taxon>Nematoda</taxon>
        <taxon>Chromadorea</taxon>
        <taxon>Rhabditida</taxon>
        <taxon>Tylenchina</taxon>
        <taxon>Panagrolaimomorpha</taxon>
        <taxon>Strongyloidoidea</taxon>
        <taxon>Steinernematidae</taxon>
        <taxon>Steinernema</taxon>
    </lineage>
</organism>
<evidence type="ECO:0000313" key="3">
    <source>
        <dbReference type="Proteomes" id="UP000298663"/>
    </source>
</evidence>
<reference evidence="2 3" key="1">
    <citation type="journal article" date="2015" name="Genome Biol.">
        <title>Comparative genomics of Steinernema reveals deeply conserved gene regulatory networks.</title>
        <authorList>
            <person name="Dillman A.R."/>
            <person name="Macchietto M."/>
            <person name="Porter C.F."/>
            <person name="Rogers A."/>
            <person name="Williams B."/>
            <person name="Antoshechkin I."/>
            <person name="Lee M.M."/>
            <person name="Goodwin Z."/>
            <person name="Lu X."/>
            <person name="Lewis E.E."/>
            <person name="Goodrich-Blair H."/>
            <person name="Stock S.P."/>
            <person name="Adams B.J."/>
            <person name="Sternberg P.W."/>
            <person name="Mortazavi A."/>
        </authorList>
    </citation>
    <scope>NUCLEOTIDE SEQUENCE [LARGE SCALE GENOMIC DNA]</scope>
    <source>
        <strain evidence="2 3">ALL</strain>
    </source>
</reference>
<feature type="chain" id="PRO_5020821933" description="NTR domain-containing protein" evidence="1">
    <location>
        <begin position="17"/>
        <end position="148"/>
    </location>
</feature>
<evidence type="ECO:0000313" key="2">
    <source>
        <dbReference type="EMBL" id="TKR69907.1"/>
    </source>
</evidence>
<comment type="caution">
    <text evidence="2">The sequence shown here is derived from an EMBL/GenBank/DDBJ whole genome shotgun (WGS) entry which is preliminary data.</text>
</comment>
<keyword evidence="1" id="KW-0732">Signal</keyword>
<accession>A0A4U5MKI0</accession>
<dbReference type="AlphaFoldDB" id="A0A4U5MKI0"/>
<protein>
    <recommendedName>
        <fullName evidence="4">NTR domain-containing protein</fullName>
    </recommendedName>
</protein>
<dbReference type="EMBL" id="AZBU02000007">
    <property type="protein sequence ID" value="TKR69907.1"/>
    <property type="molecule type" value="Genomic_DNA"/>
</dbReference>
<dbReference type="InterPro" id="IPR008993">
    <property type="entry name" value="TIMP-like_OB-fold"/>
</dbReference>
<gene>
    <name evidence="2" type="ORF">L596_021998</name>
</gene>
<feature type="signal peptide" evidence="1">
    <location>
        <begin position="1"/>
        <end position="16"/>
    </location>
</feature>
<proteinExistence type="predicted"/>